<comment type="caution">
    <text evidence="3">The sequence shown here is derived from an EMBL/GenBank/DDBJ whole genome shotgun (WGS) entry which is preliminary data.</text>
</comment>
<reference evidence="3" key="1">
    <citation type="submission" date="2016-10" db="EMBL/GenBank/DDBJ databases">
        <title>CRISPR-Cas defence system in Roseofilum reptotaenium: evidence of a bacteriophage-cyanobacterium arms race in the coral black band disease.</title>
        <authorList>
            <person name="Buerger P."/>
            <person name="Wood-Charlson E.M."/>
            <person name="Weynberg K.D."/>
            <person name="Willis B."/>
            <person name="Van Oppen M.J."/>
        </authorList>
    </citation>
    <scope>NUCLEOTIDE SEQUENCE [LARGE SCALE GENOMIC DNA]</scope>
    <source>
        <strain evidence="3">AO1-A</strain>
    </source>
</reference>
<feature type="transmembrane region" description="Helical" evidence="2">
    <location>
        <begin position="21"/>
        <end position="45"/>
    </location>
</feature>
<dbReference type="NCBIfam" id="NF038304">
    <property type="entry name" value="EPS_HpsC"/>
    <property type="match status" value="1"/>
</dbReference>
<accession>A0A1L9QX93</accession>
<sequence length="386" mass="42444">MFMLLNTWLKSCQKRRKNQGFTLIELLVALVVASIIISSLLGFMIDILRKDRNEQAQSATQQDIQAAADYIRRDLETAVYIYDGEGLRAISGNYSTTECNSPVSPGSYTPPASCSQIPVMDSASGEGIPVLAFWKRKFLDKDLRVSPRSGDTTVGCLVKLPVSGNPCNDQDYQVYALVVYYLTNANSGTWSNAMQIRRVEIQDGIVDTGNNPQDNTISGVKYDLDPSDGYANFDLSISGDSVQEKMNKWQKTSTAYNSPIQVLVDKIDHTALGDLTSVQSFPNAVNCQDAFPNKDDPSPAPTGADEPWQSPNYGASDFPAAFNAFKTDSFFTCVDSEAGIAQVYIRGNALARINPTNPEKYDPDNNRTALFFPTTSIQTKIRGRVQ</sequence>
<dbReference type="STRING" id="1925591.BI308_02095"/>
<name>A0A1L9QX93_9CYAN</name>
<evidence type="ECO:0000313" key="4">
    <source>
        <dbReference type="Proteomes" id="UP000183940"/>
    </source>
</evidence>
<gene>
    <name evidence="3" type="ORF">BI308_02095</name>
</gene>
<keyword evidence="4" id="KW-1185">Reference proteome</keyword>
<dbReference type="InterPro" id="IPR012902">
    <property type="entry name" value="N_methyl_site"/>
</dbReference>
<keyword evidence="2" id="KW-1133">Transmembrane helix</keyword>
<dbReference type="Pfam" id="PF07963">
    <property type="entry name" value="N_methyl"/>
    <property type="match status" value="1"/>
</dbReference>
<evidence type="ECO:0000313" key="3">
    <source>
        <dbReference type="EMBL" id="OJJ27298.1"/>
    </source>
</evidence>
<dbReference type="Gene3D" id="3.30.700.10">
    <property type="entry name" value="Glycoprotein, Type 4 Pilin"/>
    <property type="match status" value="1"/>
</dbReference>
<evidence type="ECO:0000256" key="2">
    <source>
        <dbReference type="SAM" id="Phobius"/>
    </source>
</evidence>
<dbReference type="NCBIfam" id="TIGR02532">
    <property type="entry name" value="IV_pilin_GFxxxE"/>
    <property type="match status" value="1"/>
</dbReference>
<keyword evidence="2" id="KW-0812">Transmembrane</keyword>
<keyword evidence="2" id="KW-0472">Membrane</keyword>
<feature type="region of interest" description="Disordered" evidence="1">
    <location>
        <begin position="289"/>
        <end position="313"/>
    </location>
</feature>
<dbReference type="InterPro" id="IPR045584">
    <property type="entry name" value="Pilin-like"/>
</dbReference>
<evidence type="ECO:0008006" key="5">
    <source>
        <dbReference type="Google" id="ProtNLM"/>
    </source>
</evidence>
<evidence type="ECO:0000256" key="1">
    <source>
        <dbReference type="SAM" id="MobiDB-lite"/>
    </source>
</evidence>
<dbReference type="AlphaFoldDB" id="A0A1L9QX93"/>
<dbReference type="Proteomes" id="UP000183940">
    <property type="component" value="Unassembled WGS sequence"/>
</dbReference>
<organism evidence="3 4">
    <name type="scientific">Roseofilum reptotaenium AO1-A</name>
    <dbReference type="NCBI Taxonomy" id="1925591"/>
    <lineage>
        <taxon>Bacteria</taxon>
        <taxon>Bacillati</taxon>
        <taxon>Cyanobacteriota</taxon>
        <taxon>Cyanophyceae</taxon>
        <taxon>Desertifilales</taxon>
        <taxon>Desertifilaceae</taxon>
        <taxon>Roseofilum</taxon>
    </lineage>
</organism>
<dbReference type="EMBL" id="MLAW01000002">
    <property type="protein sequence ID" value="OJJ27298.1"/>
    <property type="molecule type" value="Genomic_DNA"/>
</dbReference>
<proteinExistence type="predicted"/>
<protein>
    <recommendedName>
        <fullName evidence="5">Prepilin-type N-terminal cleavage/methylation domain-containing protein</fullName>
    </recommendedName>
</protein>
<dbReference type="PROSITE" id="PS00409">
    <property type="entry name" value="PROKAR_NTER_METHYL"/>
    <property type="match status" value="1"/>
</dbReference>
<dbReference type="SUPFAM" id="SSF54523">
    <property type="entry name" value="Pili subunits"/>
    <property type="match status" value="1"/>
</dbReference>